<gene>
    <name evidence="1" type="ORF">JFN90_13450</name>
</gene>
<dbReference type="Pfam" id="PF14085">
    <property type="entry name" value="DUF4265"/>
    <property type="match status" value="1"/>
</dbReference>
<keyword evidence="2" id="KW-1185">Reference proteome</keyword>
<organism evidence="1 2">
    <name type="scientific">Geomonas propionica</name>
    <dbReference type="NCBI Taxonomy" id="2798582"/>
    <lineage>
        <taxon>Bacteria</taxon>
        <taxon>Pseudomonadati</taxon>
        <taxon>Thermodesulfobacteriota</taxon>
        <taxon>Desulfuromonadia</taxon>
        <taxon>Geobacterales</taxon>
        <taxon>Geobacteraceae</taxon>
        <taxon>Geomonas</taxon>
    </lineage>
</organism>
<dbReference type="InterPro" id="IPR025361">
    <property type="entry name" value="DUF4265"/>
</dbReference>
<comment type="caution">
    <text evidence="1">The sequence shown here is derived from an EMBL/GenBank/DDBJ whole genome shotgun (WGS) entry which is preliminary data.</text>
</comment>
<name>A0ABS0YT23_9BACT</name>
<evidence type="ECO:0000313" key="2">
    <source>
        <dbReference type="Proteomes" id="UP000641025"/>
    </source>
</evidence>
<dbReference type="Proteomes" id="UP000641025">
    <property type="component" value="Unassembled WGS sequence"/>
</dbReference>
<sequence>MSDAEQLNAKVLFRVFNDDGTAEVETLWATKLDGDNYRLENSPFYAYGVSWQDIIFAPFDQDEGFPSFQSVVTKSGHRTVRVVFQSPVEDGNNTQQILQTLVDLGCTYEGANNSYVAVDVPPTSDFEAVCNFLTERAATWEHADPTYSSLYPSHT</sequence>
<reference evidence="1 2" key="1">
    <citation type="submission" date="2020-12" db="EMBL/GenBank/DDBJ databases">
        <title>Geomonas sp. Red259, isolated from paddy soil.</title>
        <authorList>
            <person name="Xu Z."/>
            <person name="Zhang Z."/>
            <person name="Masuda Y."/>
            <person name="Itoh H."/>
            <person name="Senoo K."/>
        </authorList>
    </citation>
    <scope>NUCLEOTIDE SEQUENCE [LARGE SCALE GENOMIC DNA]</scope>
    <source>
        <strain evidence="1 2">Red259</strain>
    </source>
</reference>
<dbReference type="RefSeq" id="WP_199395628.1">
    <property type="nucleotide sequence ID" value="NZ_JAEMHK010000009.1"/>
</dbReference>
<dbReference type="EMBL" id="JAEMHK010000009">
    <property type="protein sequence ID" value="MBJ6801134.1"/>
    <property type="molecule type" value="Genomic_DNA"/>
</dbReference>
<proteinExistence type="predicted"/>
<protein>
    <submittedName>
        <fullName evidence="1">DUF4265 domain-containing protein</fullName>
    </submittedName>
</protein>
<accession>A0ABS0YT23</accession>
<evidence type="ECO:0000313" key="1">
    <source>
        <dbReference type="EMBL" id="MBJ6801134.1"/>
    </source>
</evidence>